<dbReference type="SUPFAM" id="SSF51735">
    <property type="entry name" value="NAD(P)-binding Rossmann-fold domains"/>
    <property type="match status" value="1"/>
</dbReference>
<dbReference type="FunFam" id="3.40.50.720:FF:000084">
    <property type="entry name" value="Short-chain dehydrogenase reductase"/>
    <property type="match status" value="1"/>
</dbReference>
<dbReference type="Proteomes" id="UP000799640">
    <property type="component" value="Unassembled WGS sequence"/>
</dbReference>
<keyword evidence="2" id="KW-0521">NADP</keyword>
<reference evidence="4" key="1">
    <citation type="journal article" date="2020" name="Stud. Mycol.">
        <title>101 Dothideomycetes genomes: a test case for predicting lifestyles and emergence of pathogens.</title>
        <authorList>
            <person name="Haridas S."/>
            <person name="Albert R."/>
            <person name="Binder M."/>
            <person name="Bloem J."/>
            <person name="Labutti K."/>
            <person name="Salamov A."/>
            <person name="Andreopoulos B."/>
            <person name="Baker S."/>
            <person name="Barry K."/>
            <person name="Bills G."/>
            <person name="Bluhm B."/>
            <person name="Cannon C."/>
            <person name="Castanera R."/>
            <person name="Culley D."/>
            <person name="Daum C."/>
            <person name="Ezra D."/>
            <person name="Gonzalez J."/>
            <person name="Henrissat B."/>
            <person name="Kuo A."/>
            <person name="Liang C."/>
            <person name="Lipzen A."/>
            <person name="Lutzoni F."/>
            <person name="Magnuson J."/>
            <person name="Mondo S."/>
            <person name="Nolan M."/>
            <person name="Ohm R."/>
            <person name="Pangilinan J."/>
            <person name="Park H.-J."/>
            <person name="Ramirez L."/>
            <person name="Alfaro M."/>
            <person name="Sun H."/>
            <person name="Tritt A."/>
            <person name="Yoshinaga Y."/>
            <person name="Zwiers L.-H."/>
            <person name="Turgeon B."/>
            <person name="Goodwin S."/>
            <person name="Spatafora J."/>
            <person name="Crous P."/>
            <person name="Grigoriev I."/>
        </authorList>
    </citation>
    <scope>NUCLEOTIDE SEQUENCE</scope>
    <source>
        <strain evidence="4">CBS 262.69</strain>
    </source>
</reference>
<accession>A0A6G1HL86</accession>
<dbReference type="InterPro" id="IPR002347">
    <property type="entry name" value="SDR_fam"/>
</dbReference>
<evidence type="ECO:0000256" key="2">
    <source>
        <dbReference type="ARBA" id="ARBA00022857"/>
    </source>
</evidence>
<dbReference type="InterPro" id="IPR020904">
    <property type="entry name" value="Sc_DH/Rdtase_CS"/>
</dbReference>
<evidence type="ECO:0000256" key="1">
    <source>
        <dbReference type="ARBA" id="ARBA00006484"/>
    </source>
</evidence>
<dbReference type="PANTHER" id="PTHR42760">
    <property type="entry name" value="SHORT-CHAIN DEHYDROGENASES/REDUCTASES FAMILY MEMBER"/>
    <property type="match status" value="1"/>
</dbReference>
<evidence type="ECO:0000313" key="4">
    <source>
        <dbReference type="EMBL" id="KAF2396828.1"/>
    </source>
</evidence>
<dbReference type="PRINTS" id="PR00081">
    <property type="entry name" value="GDHRDH"/>
</dbReference>
<dbReference type="EMBL" id="ML996705">
    <property type="protein sequence ID" value="KAF2396828.1"/>
    <property type="molecule type" value="Genomic_DNA"/>
</dbReference>
<dbReference type="AlphaFoldDB" id="A0A6G1HL86"/>
<protein>
    <submittedName>
        <fullName evidence="4">2-deoxy-D-gluconate 3-dehydrogenase</fullName>
    </submittedName>
</protein>
<dbReference type="InterPro" id="IPR036291">
    <property type="entry name" value="NAD(P)-bd_dom_sf"/>
</dbReference>
<dbReference type="PROSITE" id="PS00061">
    <property type="entry name" value="ADH_SHORT"/>
    <property type="match status" value="1"/>
</dbReference>
<comment type="similarity">
    <text evidence="1">Belongs to the short-chain dehydrogenases/reductases (SDR) family.</text>
</comment>
<dbReference type="PRINTS" id="PR00080">
    <property type="entry name" value="SDRFAMILY"/>
</dbReference>
<keyword evidence="5" id="KW-1185">Reference proteome</keyword>
<dbReference type="GO" id="GO:0016616">
    <property type="term" value="F:oxidoreductase activity, acting on the CH-OH group of donors, NAD or NADP as acceptor"/>
    <property type="evidence" value="ECO:0007669"/>
    <property type="project" value="TreeGrafter"/>
</dbReference>
<evidence type="ECO:0000256" key="3">
    <source>
        <dbReference type="ARBA" id="ARBA00023002"/>
    </source>
</evidence>
<dbReference type="OrthoDB" id="37659at2759"/>
<dbReference type="Gene3D" id="3.40.50.720">
    <property type="entry name" value="NAD(P)-binding Rossmann-like Domain"/>
    <property type="match status" value="1"/>
</dbReference>
<evidence type="ECO:0000313" key="5">
    <source>
        <dbReference type="Proteomes" id="UP000799640"/>
    </source>
</evidence>
<dbReference type="Pfam" id="PF13561">
    <property type="entry name" value="adh_short_C2"/>
    <property type="match status" value="1"/>
</dbReference>
<sequence>MSPLITSLFSLEGKTAIVLGATGGLGQAMTTALAEAGANIVSVELPSDSQSEALRSNVEKAGRTHMVFHSNVGDAKSLRGAFAQIWEKGVVPDILLNCAGIQRRGKVEEITDKDLDDVLNVNLKASFIAAQEFGKELLRLNRPGKIINIASIISFIGNVDISPYAASKGGVLQFTKAFSNEWSGKGINVNCICPGYIRTPLTQQYSSDPKYKGYNEYIIGRTPIGRWGEPQDLVGAVIYLASRASDFVTGTSIVCDGGLLAK</sequence>
<name>A0A6G1HL86_9PEZI</name>
<gene>
    <name evidence="4" type="ORF">EJ06DRAFT_515699</name>
</gene>
<organism evidence="4 5">
    <name type="scientific">Trichodelitschia bisporula</name>
    <dbReference type="NCBI Taxonomy" id="703511"/>
    <lineage>
        <taxon>Eukaryota</taxon>
        <taxon>Fungi</taxon>
        <taxon>Dikarya</taxon>
        <taxon>Ascomycota</taxon>
        <taxon>Pezizomycotina</taxon>
        <taxon>Dothideomycetes</taxon>
        <taxon>Dothideomycetes incertae sedis</taxon>
        <taxon>Phaeotrichales</taxon>
        <taxon>Phaeotrichaceae</taxon>
        <taxon>Trichodelitschia</taxon>
    </lineage>
</organism>
<proteinExistence type="inferred from homology"/>
<dbReference type="PANTHER" id="PTHR42760:SF5">
    <property type="entry name" value="2-DEHYDRO-3-DEOXY-D-GLUCONATE 5-DEHYDROGENASE"/>
    <property type="match status" value="1"/>
</dbReference>
<keyword evidence="3" id="KW-0560">Oxidoreductase</keyword>